<dbReference type="Gene3D" id="3.60.110.10">
    <property type="entry name" value="Carbon-nitrogen hydrolase"/>
    <property type="match status" value="1"/>
</dbReference>
<dbReference type="Pfam" id="PF00795">
    <property type="entry name" value="CN_hydrolase"/>
    <property type="match status" value="1"/>
</dbReference>
<evidence type="ECO:0000313" key="4">
    <source>
        <dbReference type="Proteomes" id="UP001230188"/>
    </source>
</evidence>
<dbReference type="CDD" id="cd07572">
    <property type="entry name" value="nit"/>
    <property type="match status" value="1"/>
</dbReference>
<dbReference type="InterPro" id="IPR001110">
    <property type="entry name" value="UPF0012_CS"/>
</dbReference>
<proteinExistence type="predicted"/>
<dbReference type="InterPro" id="IPR045254">
    <property type="entry name" value="Nit1/2_C-N_Hydrolase"/>
</dbReference>
<keyword evidence="4" id="KW-1185">Reference proteome</keyword>
<protein>
    <recommendedName>
        <fullName evidence="2">CN hydrolase domain-containing protein</fullName>
    </recommendedName>
</protein>
<dbReference type="SUPFAM" id="SSF56317">
    <property type="entry name" value="Carbon-nitrogen hydrolase"/>
    <property type="match status" value="1"/>
</dbReference>
<dbReference type="PROSITE" id="PS50263">
    <property type="entry name" value="CN_HYDROLASE"/>
    <property type="match status" value="1"/>
</dbReference>
<comment type="caution">
    <text evidence="3">The sequence shown here is derived from an EMBL/GenBank/DDBJ whole genome shotgun (WGS) entry which is preliminary data.</text>
</comment>
<dbReference type="GO" id="GO:0016811">
    <property type="term" value="F:hydrolase activity, acting on carbon-nitrogen (but not peptide) bonds, in linear amides"/>
    <property type="evidence" value="ECO:0007669"/>
    <property type="project" value="InterPro"/>
</dbReference>
<organism evidence="3 4">
    <name type="scientific">Chrysophaeum taylorii</name>
    <dbReference type="NCBI Taxonomy" id="2483200"/>
    <lineage>
        <taxon>Eukaryota</taxon>
        <taxon>Sar</taxon>
        <taxon>Stramenopiles</taxon>
        <taxon>Ochrophyta</taxon>
        <taxon>Pelagophyceae</taxon>
        <taxon>Pelagomonadales</taxon>
        <taxon>Pelagomonadaceae</taxon>
        <taxon>Chrysophaeum</taxon>
    </lineage>
</organism>
<dbReference type="PANTHER" id="PTHR23088">
    <property type="entry name" value="NITRILASE-RELATED"/>
    <property type="match status" value="1"/>
</dbReference>
<dbReference type="Proteomes" id="UP001230188">
    <property type="component" value="Unassembled WGS sequence"/>
</dbReference>
<dbReference type="InterPro" id="IPR003010">
    <property type="entry name" value="C-N_Hydrolase"/>
</dbReference>
<accession>A0AAD7XQ46</accession>
<feature type="domain" description="CN hydrolase" evidence="2">
    <location>
        <begin position="1"/>
        <end position="251"/>
    </location>
</feature>
<evidence type="ECO:0000259" key="2">
    <source>
        <dbReference type="PROSITE" id="PS50263"/>
    </source>
</evidence>
<dbReference type="PANTHER" id="PTHR23088:SF27">
    <property type="entry name" value="DEAMINATED GLUTATHIONE AMIDASE"/>
    <property type="match status" value="1"/>
</dbReference>
<dbReference type="EMBL" id="JAQMWT010000034">
    <property type="protein sequence ID" value="KAJ8613240.1"/>
    <property type="molecule type" value="Genomic_DNA"/>
</dbReference>
<name>A0AAD7XQ46_9STRA</name>
<dbReference type="InterPro" id="IPR036526">
    <property type="entry name" value="C-N_Hydrolase_sf"/>
</dbReference>
<dbReference type="AlphaFoldDB" id="A0AAD7XQ46"/>
<dbReference type="PROSITE" id="PS01227">
    <property type="entry name" value="UPF0012"/>
    <property type="match status" value="1"/>
</dbReference>
<sequence length="291" mass="31252">MRVAVGQMTSTSVHATNLHIANELCERAKAAGAAMLALPECFAFIGGSEAKETVAQATALNDEPFGDFQGLARRHGLWLSCGGFHERASASKVYNSHVIVDASGSIVRAYRKCHLFDVSIPGGAVLMESKTTVPGDAVAEVVETPVGRLGLTTCYDLRFPELFTALARRGAEVILVPSAFTVPTGLAHWHLLLRARAVETQCYVAAAAQVGTHNAKRRSFGHALAVDPWGDVLADAGGEASPAIVCFDVDRDKLATLRARMPIQKHRRQDVLELALFDRGDDEETAAARDY</sequence>
<evidence type="ECO:0000256" key="1">
    <source>
        <dbReference type="ARBA" id="ARBA00022801"/>
    </source>
</evidence>
<reference evidence="3" key="1">
    <citation type="submission" date="2023-01" db="EMBL/GenBank/DDBJ databases">
        <title>Metagenome sequencing of chrysophaentin producing Chrysophaeum taylorii.</title>
        <authorList>
            <person name="Davison J."/>
            <person name="Bewley C."/>
        </authorList>
    </citation>
    <scope>NUCLEOTIDE SEQUENCE</scope>
    <source>
        <strain evidence="3">NIES-1699</strain>
    </source>
</reference>
<keyword evidence="1" id="KW-0378">Hydrolase</keyword>
<evidence type="ECO:0000313" key="3">
    <source>
        <dbReference type="EMBL" id="KAJ8613240.1"/>
    </source>
</evidence>
<gene>
    <name evidence="3" type="ORF">CTAYLR_004536</name>
</gene>